<name>A0A6G1LKP1_9PEZI</name>
<dbReference type="Proteomes" id="UP000799436">
    <property type="component" value="Unassembled WGS sequence"/>
</dbReference>
<dbReference type="AlphaFoldDB" id="A0A6G1LKP1"/>
<proteinExistence type="predicted"/>
<evidence type="ECO:0000313" key="1">
    <source>
        <dbReference type="EMBL" id="KAF2773139.1"/>
    </source>
</evidence>
<accession>A0A6G1LKP1</accession>
<reference evidence="1" key="1">
    <citation type="journal article" date="2020" name="Stud. Mycol.">
        <title>101 Dothideomycetes genomes: a test case for predicting lifestyles and emergence of pathogens.</title>
        <authorList>
            <person name="Haridas S."/>
            <person name="Albert R."/>
            <person name="Binder M."/>
            <person name="Bloem J."/>
            <person name="Labutti K."/>
            <person name="Salamov A."/>
            <person name="Andreopoulos B."/>
            <person name="Baker S."/>
            <person name="Barry K."/>
            <person name="Bills G."/>
            <person name="Bluhm B."/>
            <person name="Cannon C."/>
            <person name="Castanera R."/>
            <person name="Culley D."/>
            <person name="Daum C."/>
            <person name="Ezra D."/>
            <person name="Gonzalez J."/>
            <person name="Henrissat B."/>
            <person name="Kuo A."/>
            <person name="Liang C."/>
            <person name="Lipzen A."/>
            <person name="Lutzoni F."/>
            <person name="Magnuson J."/>
            <person name="Mondo S."/>
            <person name="Nolan M."/>
            <person name="Ohm R."/>
            <person name="Pangilinan J."/>
            <person name="Park H.-J."/>
            <person name="Ramirez L."/>
            <person name="Alfaro M."/>
            <person name="Sun H."/>
            <person name="Tritt A."/>
            <person name="Yoshinaga Y."/>
            <person name="Zwiers L.-H."/>
            <person name="Turgeon B."/>
            <person name="Goodwin S."/>
            <person name="Spatafora J."/>
            <person name="Crous P."/>
            <person name="Grigoriev I."/>
        </authorList>
    </citation>
    <scope>NUCLEOTIDE SEQUENCE</scope>
    <source>
        <strain evidence="1">CBS 116005</strain>
    </source>
</reference>
<evidence type="ECO:0000313" key="2">
    <source>
        <dbReference type="Proteomes" id="UP000799436"/>
    </source>
</evidence>
<sequence length="177" mass="20194">MHVLVRAGLLRTVLRRAFLGSLLPKYCLACHRRRPILAEHSHAIVSRPDQFPAHRPTATSICRRMQDGSDSILMDTLRLPSPSLGFIVSLAHMKRLAIEISEPRQKQHKSWALERVVGVFGELQGTLPFNDEKACQEKRAANLGERYWRRSAVILLGKEHELDFYMQQFRKAGSSPN</sequence>
<organism evidence="1 2">
    <name type="scientific">Teratosphaeria nubilosa</name>
    <dbReference type="NCBI Taxonomy" id="161662"/>
    <lineage>
        <taxon>Eukaryota</taxon>
        <taxon>Fungi</taxon>
        <taxon>Dikarya</taxon>
        <taxon>Ascomycota</taxon>
        <taxon>Pezizomycotina</taxon>
        <taxon>Dothideomycetes</taxon>
        <taxon>Dothideomycetidae</taxon>
        <taxon>Mycosphaerellales</taxon>
        <taxon>Teratosphaeriaceae</taxon>
        <taxon>Teratosphaeria</taxon>
    </lineage>
</organism>
<dbReference type="EMBL" id="ML995812">
    <property type="protein sequence ID" value="KAF2773139.1"/>
    <property type="molecule type" value="Genomic_DNA"/>
</dbReference>
<protein>
    <submittedName>
        <fullName evidence="1">Uncharacterized protein</fullName>
    </submittedName>
</protein>
<gene>
    <name evidence="1" type="ORF">EJ03DRAFT_155130</name>
</gene>
<keyword evidence="2" id="KW-1185">Reference proteome</keyword>